<sequence length="107" mass="12049">MYLVLPDKVRRCLELASSSQNIYCNVTDVSSASRLKSDGVSSWLPVPRTFTVMLQICIQRFQTKSDGVSSWLPVPRTFTVMLQMYLAFPDLSPMVSLAGSQFPERLL</sequence>
<protein>
    <submittedName>
        <fullName evidence="1">Uncharacterized protein</fullName>
    </submittedName>
</protein>
<organism evidence="1 2">
    <name type="scientific">Elysia crispata</name>
    <name type="common">lettuce slug</name>
    <dbReference type="NCBI Taxonomy" id="231223"/>
    <lineage>
        <taxon>Eukaryota</taxon>
        <taxon>Metazoa</taxon>
        <taxon>Spiralia</taxon>
        <taxon>Lophotrochozoa</taxon>
        <taxon>Mollusca</taxon>
        <taxon>Gastropoda</taxon>
        <taxon>Heterobranchia</taxon>
        <taxon>Euthyneura</taxon>
        <taxon>Panpulmonata</taxon>
        <taxon>Sacoglossa</taxon>
        <taxon>Placobranchoidea</taxon>
        <taxon>Plakobranchidae</taxon>
        <taxon>Elysia</taxon>
    </lineage>
</organism>
<accession>A0AAE0Z499</accession>
<evidence type="ECO:0000313" key="1">
    <source>
        <dbReference type="EMBL" id="KAK3762355.1"/>
    </source>
</evidence>
<dbReference type="AlphaFoldDB" id="A0AAE0Z499"/>
<comment type="caution">
    <text evidence="1">The sequence shown here is derived from an EMBL/GenBank/DDBJ whole genome shotgun (WGS) entry which is preliminary data.</text>
</comment>
<reference evidence="1" key="1">
    <citation type="journal article" date="2023" name="G3 (Bethesda)">
        <title>A reference genome for the long-term kleptoplast-retaining sea slug Elysia crispata morphotype clarki.</title>
        <authorList>
            <person name="Eastman K.E."/>
            <person name="Pendleton A.L."/>
            <person name="Shaikh M.A."/>
            <person name="Suttiyut T."/>
            <person name="Ogas R."/>
            <person name="Tomko P."/>
            <person name="Gavelis G."/>
            <person name="Widhalm J.R."/>
            <person name="Wisecaver J.H."/>
        </authorList>
    </citation>
    <scope>NUCLEOTIDE SEQUENCE</scope>
    <source>
        <strain evidence="1">ECLA1</strain>
    </source>
</reference>
<name>A0AAE0Z499_9GAST</name>
<dbReference type="EMBL" id="JAWDGP010004719">
    <property type="protein sequence ID" value="KAK3762355.1"/>
    <property type="molecule type" value="Genomic_DNA"/>
</dbReference>
<gene>
    <name evidence="1" type="ORF">RRG08_047191</name>
</gene>
<proteinExistence type="predicted"/>
<keyword evidence="2" id="KW-1185">Reference proteome</keyword>
<dbReference type="Proteomes" id="UP001283361">
    <property type="component" value="Unassembled WGS sequence"/>
</dbReference>
<evidence type="ECO:0000313" key="2">
    <source>
        <dbReference type="Proteomes" id="UP001283361"/>
    </source>
</evidence>